<sequence length="107" mass="12135">SNHKDNEMRCMTVRRIRGWLQRMEHVCQYELGAALMVGEKWRHDIVALCVLCVAVAWQRLWGTWWTRSCWTEGGGGVLCGAAGVHDGCVCWEGPTIPRPVLEGRVLK</sequence>
<dbReference type="EMBL" id="AAHK01000623">
    <property type="protein sequence ID" value="EAN90485.1"/>
    <property type="molecule type" value="Genomic_DNA"/>
</dbReference>
<comment type="caution">
    <text evidence="1">The sequence shown here is derived from an EMBL/GenBank/DDBJ whole genome shotgun (WGS) entry which is preliminary data.</text>
</comment>
<dbReference type="RefSeq" id="XP_812336.1">
    <property type="nucleotide sequence ID" value="XM_807243.1"/>
</dbReference>
<dbReference type="Gene3D" id="3.30.70.1010">
    <property type="entry name" value="Translation elongation factor EF1B, gamma chain, conserved domain"/>
    <property type="match status" value="1"/>
</dbReference>
<feature type="non-terminal residue" evidence="1">
    <location>
        <position position="1"/>
    </location>
</feature>
<evidence type="ECO:0000313" key="1">
    <source>
        <dbReference type="EMBL" id="EAN90485.1"/>
    </source>
</evidence>
<dbReference type="VEuPathDB" id="TriTrypDB:TcCLB.506703.10"/>
<dbReference type="PaxDb" id="353153-Q4DD90"/>
<dbReference type="Proteomes" id="UP000002296">
    <property type="component" value="Unassembled WGS sequence"/>
</dbReference>
<evidence type="ECO:0000313" key="2">
    <source>
        <dbReference type="Proteomes" id="UP000002296"/>
    </source>
</evidence>
<gene>
    <name evidence="1" type="ORF">Tc00.1047053506703.10</name>
</gene>
<dbReference type="KEGG" id="tcr:506703.10"/>
<reference evidence="1 2" key="1">
    <citation type="journal article" date="2005" name="Science">
        <title>The genome sequence of Trypanosoma cruzi, etiologic agent of Chagas disease.</title>
        <authorList>
            <person name="El-Sayed N.M."/>
            <person name="Myler P.J."/>
            <person name="Bartholomeu D.C."/>
            <person name="Nilsson D."/>
            <person name="Aggarwal G."/>
            <person name="Tran A.N."/>
            <person name="Ghedin E."/>
            <person name="Worthey E.A."/>
            <person name="Delcher A.L."/>
            <person name="Blandin G."/>
            <person name="Westenberger S.J."/>
            <person name="Caler E."/>
            <person name="Cerqueira G.C."/>
            <person name="Branche C."/>
            <person name="Haas B."/>
            <person name="Anupama A."/>
            <person name="Arner E."/>
            <person name="Aslund L."/>
            <person name="Attipoe P."/>
            <person name="Bontempi E."/>
            <person name="Bringaud F."/>
            <person name="Burton P."/>
            <person name="Cadag E."/>
            <person name="Campbell D.A."/>
            <person name="Carrington M."/>
            <person name="Crabtree J."/>
            <person name="Darban H."/>
            <person name="da Silveira J.F."/>
            <person name="de Jong P."/>
            <person name="Edwards K."/>
            <person name="Englund P.T."/>
            <person name="Fazelina G."/>
            <person name="Feldblyum T."/>
            <person name="Ferella M."/>
            <person name="Frasch A.C."/>
            <person name="Gull K."/>
            <person name="Horn D."/>
            <person name="Hou L."/>
            <person name="Huang Y."/>
            <person name="Kindlund E."/>
            <person name="Klingbeil M."/>
            <person name="Kluge S."/>
            <person name="Koo H."/>
            <person name="Lacerda D."/>
            <person name="Levin M.J."/>
            <person name="Lorenzi H."/>
            <person name="Louie T."/>
            <person name="Machado C.R."/>
            <person name="McCulloch R."/>
            <person name="McKenna A."/>
            <person name="Mizuno Y."/>
            <person name="Mottram J.C."/>
            <person name="Nelson S."/>
            <person name="Ochaya S."/>
            <person name="Osoegawa K."/>
            <person name="Pai G."/>
            <person name="Parsons M."/>
            <person name="Pentony M."/>
            <person name="Pettersson U."/>
            <person name="Pop M."/>
            <person name="Ramirez J.L."/>
            <person name="Rinta J."/>
            <person name="Robertson L."/>
            <person name="Salzberg S.L."/>
            <person name="Sanchez D.O."/>
            <person name="Seyler A."/>
            <person name="Sharma R."/>
            <person name="Shetty J."/>
            <person name="Simpson A.J."/>
            <person name="Sisk E."/>
            <person name="Tammi M.T."/>
            <person name="Tarleton R."/>
            <person name="Teixeira S."/>
            <person name="Van Aken S."/>
            <person name="Vogt C."/>
            <person name="Ward P.N."/>
            <person name="Wickstead B."/>
            <person name="Wortman J."/>
            <person name="White O."/>
            <person name="Fraser C.M."/>
            <person name="Stuart K.D."/>
            <person name="Andersson B."/>
        </authorList>
    </citation>
    <scope>NUCLEOTIDE SEQUENCE [LARGE SCALE GENOMIC DNA]</scope>
    <source>
        <strain evidence="1 2">CL Brener</strain>
    </source>
</reference>
<protein>
    <submittedName>
        <fullName evidence="1">Elongation factor 1-gamma (EF-1-gamma), putative</fullName>
    </submittedName>
</protein>
<name>Q4DD90_TRYCC</name>
<dbReference type="GeneID" id="3543485"/>
<keyword evidence="2" id="KW-1185">Reference proteome</keyword>
<organism evidence="1 2">
    <name type="scientific">Trypanosoma cruzi (strain CL Brener)</name>
    <dbReference type="NCBI Taxonomy" id="353153"/>
    <lineage>
        <taxon>Eukaryota</taxon>
        <taxon>Discoba</taxon>
        <taxon>Euglenozoa</taxon>
        <taxon>Kinetoplastea</taxon>
        <taxon>Metakinetoplastina</taxon>
        <taxon>Trypanosomatida</taxon>
        <taxon>Trypanosomatidae</taxon>
        <taxon>Trypanosoma</taxon>
        <taxon>Schizotrypanum</taxon>
    </lineage>
</organism>
<proteinExistence type="predicted"/>
<accession>Q4DD90</accession>
<dbReference type="GO" id="GO:0003746">
    <property type="term" value="F:translation elongation factor activity"/>
    <property type="evidence" value="ECO:0007669"/>
    <property type="project" value="UniProtKB-KW"/>
</dbReference>
<dbReference type="AlphaFoldDB" id="Q4DD90"/>
<keyword evidence="1" id="KW-0648">Protein biosynthesis</keyword>
<dbReference type="STRING" id="353153.Q4DD90"/>
<keyword evidence="1" id="KW-0251">Elongation factor</keyword>
<dbReference type="SUPFAM" id="SSF89942">
    <property type="entry name" value="eEF1-gamma domain"/>
    <property type="match status" value="1"/>
</dbReference>
<dbReference type="InParanoid" id="Q4DD90"/>
<dbReference type="InterPro" id="IPR036433">
    <property type="entry name" value="EF1B_G_C_sf"/>
</dbReference>